<dbReference type="InterPro" id="IPR001806">
    <property type="entry name" value="Small_GTPase"/>
</dbReference>
<feature type="compositionally biased region" description="Polar residues" evidence="2">
    <location>
        <begin position="190"/>
        <end position="202"/>
    </location>
</feature>
<feature type="region of interest" description="Disordered" evidence="2">
    <location>
        <begin position="164"/>
        <end position="269"/>
    </location>
</feature>
<dbReference type="PANTHER" id="PTHR47978">
    <property type="match status" value="1"/>
</dbReference>
<dbReference type="CDD" id="cd00154">
    <property type="entry name" value="Rab"/>
    <property type="match status" value="1"/>
</dbReference>
<keyword evidence="1" id="KW-0547">Nucleotide-binding</keyword>
<evidence type="ECO:0000256" key="1">
    <source>
        <dbReference type="ARBA" id="ARBA00022741"/>
    </source>
</evidence>
<dbReference type="Gene3D" id="3.40.50.300">
    <property type="entry name" value="P-loop containing nucleotide triphosphate hydrolases"/>
    <property type="match status" value="2"/>
</dbReference>
<dbReference type="SMART" id="SM00175">
    <property type="entry name" value="RAB"/>
    <property type="match status" value="1"/>
</dbReference>
<dbReference type="GO" id="GO:0005525">
    <property type="term" value="F:GTP binding"/>
    <property type="evidence" value="ECO:0007669"/>
    <property type="project" value="InterPro"/>
</dbReference>
<dbReference type="PROSITE" id="PS51419">
    <property type="entry name" value="RAB"/>
    <property type="match status" value="1"/>
</dbReference>
<dbReference type="STRING" id="2282107.A0A286UNK0"/>
<dbReference type="InParanoid" id="A0A286UNK0"/>
<dbReference type="FunFam" id="3.40.50.300:FF:000808">
    <property type="entry name" value="Small GTP-binding protein, putative"/>
    <property type="match status" value="1"/>
</dbReference>
<gene>
    <name evidence="3" type="ORF">PNOK_0371100</name>
</gene>
<dbReference type="SMART" id="SM00173">
    <property type="entry name" value="RAS"/>
    <property type="match status" value="1"/>
</dbReference>
<sequence>MSPSEYAILDSYGKSPLDYDSHSVDAKIVIMGNTGVGKTSLLQRYTQNKFDPRNTTSTTGAFFVTKKVYVDGLKVRLQLWDTAGQERFRSMAPMYYRGANAALLLYDITNAASFNDVKGWLEELKKNCSSDLIIYIVGSKSDLHSSRQVTSDQVRLSLARWFPPPRPLSPPASPPPQQPSTFSYMRPRFTSFTSSRTVQTNPLAPKALDDNSLSRPSELRRSTTAYPRETSNWSFGNGYTPTGGALKRANSSNTSGSNRRQVAYDQDRIVTPVTPSRFSSHFGLRTGGVSYPETLDGSSNSFPEEDEDDDSDDLEWGLERGMSLFEVSAKDDTGVKSLFDSLISAIIQRKDVIEKENELKKRDSVMLSSVPTPAWAAQAEAEEKALSSRSGPWSCCQL</sequence>
<feature type="compositionally biased region" description="Acidic residues" evidence="2">
    <location>
        <begin position="303"/>
        <end position="312"/>
    </location>
</feature>
<name>A0A286UNK0_9AGAM</name>
<dbReference type="SUPFAM" id="SSF52540">
    <property type="entry name" value="P-loop containing nucleoside triphosphate hydrolases"/>
    <property type="match status" value="1"/>
</dbReference>
<feature type="compositionally biased region" description="Polar residues" evidence="2">
    <location>
        <begin position="222"/>
        <end position="240"/>
    </location>
</feature>
<dbReference type="PROSITE" id="PS51421">
    <property type="entry name" value="RAS"/>
    <property type="match status" value="1"/>
</dbReference>
<keyword evidence="4" id="KW-1185">Reference proteome</keyword>
<dbReference type="GO" id="GO:0003924">
    <property type="term" value="F:GTPase activity"/>
    <property type="evidence" value="ECO:0007669"/>
    <property type="project" value="InterPro"/>
</dbReference>
<dbReference type="NCBIfam" id="TIGR00231">
    <property type="entry name" value="small_GTP"/>
    <property type="match status" value="1"/>
</dbReference>
<reference evidence="3 4" key="1">
    <citation type="journal article" date="2017" name="Mol. Ecol.">
        <title>Comparative and population genomic landscape of Phellinus noxius: A hypervariable fungus causing root rot in trees.</title>
        <authorList>
            <person name="Chung C.L."/>
            <person name="Lee T.J."/>
            <person name="Akiba M."/>
            <person name="Lee H.H."/>
            <person name="Kuo T.H."/>
            <person name="Liu D."/>
            <person name="Ke H.M."/>
            <person name="Yokoi T."/>
            <person name="Roa M.B."/>
            <person name="Lu M.J."/>
            <person name="Chang Y.Y."/>
            <person name="Ann P.J."/>
            <person name="Tsai J.N."/>
            <person name="Chen C.Y."/>
            <person name="Tzean S.S."/>
            <person name="Ota Y."/>
            <person name="Hattori T."/>
            <person name="Sahashi N."/>
            <person name="Liou R.F."/>
            <person name="Kikuchi T."/>
            <person name="Tsai I.J."/>
        </authorList>
    </citation>
    <scope>NUCLEOTIDE SEQUENCE [LARGE SCALE GENOMIC DNA]</scope>
    <source>
        <strain evidence="3 4">FFPRI411160</strain>
    </source>
</reference>
<dbReference type="InterPro" id="IPR027417">
    <property type="entry name" value="P-loop_NTPase"/>
</dbReference>
<comment type="caution">
    <text evidence="3">The sequence shown here is derived from an EMBL/GenBank/DDBJ whole genome shotgun (WGS) entry which is preliminary data.</text>
</comment>
<dbReference type="PROSITE" id="PS51420">
    <property type="entry name" value="RHO"/>
    <property type="match status" value="1"/>
</dbReference>
<evidence type="ECO:0000256" key="2">
    <source>
        <dbReference type="SAM" id="MobiDB-lite"/>
    </source>
</evidence>
<feature type="region of interest" description="Disordered" evidence="2">
    <location>
        <begin position="281"/>
        <end position="312"/>
    </location>
</feature>
<evidence type="ECO:0000313" key="3">
    <source>
        <dbReference type="EMBL" id="PAV21084.1"/>
    </source>
</evidence>
<organism evidence="3 4">
    <name type="scientific">Pyrrhoderma noxium</name>
    <dbReference type="NCBI Taxonomy" id="2282107"/>
    <lineage>
        <taxon>Eukaryota</taxon>
        <taxon>Fungi</taxon>
        <taxon>Dikarya</taxon>
        <taxon>Basidiomycota</taxon>
        <taxon>Agaricomycotina</taxon>
        <taxon>Agaricomycetes</taxon>
        <taxon>Hymenochaetales</taxon>
        <taxon>Hymenochaetaceae</taxon>
        <taxon>Pyrrhoderma</taxon>
    </lineage>
</organism>
<dbReference type="AlphaFoldDB" id="A0A286UNK0"/>
<dbReference type="EMBL" id="NBII01000003">
    <property type="protein sequence ID" value="PAV21084.1"/>
    <property type="molecule type" value="Genomic_DNA"/>
</dbReference>
<dbReference type="SMART" id="SM00176">
    <property type="entry name" value="RAN"/>
    <property type="match status" value="1"/>
</dbReference>
<dbReference type="InterPro" id="IPR005225">
    <property type="entry name" value="Small_GTP-bd"/>
</dbReference>
<dbReference type="PRINTS" id="PR00449">
    <property type="entry name" value="RASTRNSFRMNG"/>
</dbReference>
<dbReference type="Pfam" id="PF00071">
    <property type="entry name" value="Ras"/>
    <property type="match status" value="1"/>
</dbReference>
<protein>
    <submittedName>
        <fullName evidence="3">Ras-like gtp-binding ryl2</fullName>
    </submittedName>
</protein>
<feature type="compositionally biased region" description="Pro residues" evidence="2">
    <location>
        <begin position="164"/>
        <end position="178"/>
    </location>
</feature>
<dbReference type="Proteomes" id="UP000217199">
    <property type="component" value="Unassembled WGS sequence"/>
</dbReference>
<dbReference type="SMART" id="SM00174">
    <property type="entry name" value="RHO"/>
    <property type="match status" value="1"/>
</dbReference>
<proteinExistence type="predicted"/>
<evidence type="ECO:0000313" key="4">
    <source>
        <dbReference type="Proteomes" id="UP000217199"/>
    </source>
</evidence>
<accession>A0A286UNK0</accession>
<dbReference type="OrthoDB" id="26525at2759"/>
<feature type="compositionally biased region" description="Polar residues" evidence="2">
    <location>
        <begin position="249"/>
        <end position="260"/>
    </location>
</feature>